<organism evidence="1 2">
    <name type="scientific">Pseudoalteromonas fenneropenaei</name>
    <dbReference type="NCBI Taxonomy" id="1737459"/>
    <lineage>
        <taxon>Bacteria</taxon>
        <taxon>Pseudomonadati</taxon>
        <taxon>Pseudomonadota</taxon>
        <taxon>Gammaproteobacteria</taxon>
        <taxon>Alteromonadales</taxon>
        <taxon>Pseudoalteromonadaceae</taxon>
        <taxon>Pseudoalteromonas</taxon>
    </lineage>
</organism>
<gene>
    <name evidence="1" type="ORF">ACFOEE_03900</name>
</gene>
<dbReference type="InterPro" id="IPR021250">
    <property type="entry name" value="DUF2789"/>
</dbReference>
<dbReference type="Proteomes" id="UP001595453">
    <property type="component" value="Unassembled WGS sequence"/>
</dbReference>
<comment type="caution">
    <text evidence="1">The sequence shown here is derived from an EMBL/GenBank/DDBJ whole genome shotgun (WGS) entry which is preliminary data.</text>
</comment>
<name>A0ABV7CGH9_9GAMM</name>
<proteinExistence type="predicted"/>
<evidence type="ECO:0000313" key="2">
    <source>
        <dbReference type="Proteomes" id="UP001595453"/>
    </source>
</evidence>
<dbReference type="RefSeq" id="WP_377121124.1">
    <property type="nucleotide sequence ID" value="NZ_JBHRSD010000007.1"/>
</dbReference>
<dbReference type="EMBL" id="JBHRSD010000007">
    <property type="protein sequence ID" value="MFC3031661.1"/>
    <property type="molecule type" value="Genomic_DNA"/>
</dbReference>
<keyword evidence="2" id="KW-1185">Reference proteome</keyword>
<protein>
    <submittedName>
        <fullName evidence="1">DUF2789 domain-containing protein</fullName>
    </submittedName>
</protein>
<reference evidence="2" key="1">
    <citation type="journal article" date="2019" name="Int. J. Syst. Evol. Microbiol.">
        <title>The Global Catalogue of Microorganisms (GCM) 10K type strain sequencing project: providing services to taxonomists for standard genome sequencing and annotation.</title>
        <authorList>
            <consortium name="The Broad Institute Genomics Platform"/>
            <consortium name="The Broad Institute Genome Sequencing Center for Infectious Disease"/>
            <person name="Wu L."/>
            <person name="Ma J."/>
        </authorList>
    </citation>
    <scope>NUCLEOTIDE SEQUENCE [LARGE SCALE GENOMIC DNA]</scope>
    <source>
        <strain evidence="2">KCTC 42730</strain>
    </source>
</reference>
<accession>A0ABV7CGH9</accession>
<dbReference type="InterPro" id="IPR038086">
    <property type="entry name" value="DUF2789_sf"/>
</dbReference>
<evidence type="ECO:0000313" key="1">
    <source>
        <dbReference type="EMBL" id="MFC3031661.1"/>
    </source>
</evidence>
<dbReference type="Gene3D" id="1.10.10.1130">
    <property type="entry name" value="Uncharacterised protein PF10982, DUF2789"/>
    <property type="match status" value="1"/>
</dbReference>
<sequence>MDTTKPNMHSLFAQLGLPNSDSQIASFVDSHALPQGTRLADAGFWNDAQRHFIEESLREDAAWCEVIDELDAMLR</sequence>
<dbReference type="Pfam" id="PF10982">
    <property type="entry name" value="DUF2789"/>
    <property type="match status" value="1"/>
</dbReference>